<keyword evidence="5" id="KW-1185">Reference proteome</keyword>
<sequence>MKHIFVNLKRFEVARKFGGLCDVDIPEKWIQNVLEECINLGLGEISNTQISFLLPEALIIPAVNKLKEFPGEKTGMINIGCQGVHREDIKVGGNFGAFTTVFPATAAKTIGCEWAIIGHSEERKNIRDIMEHGLKSSGNYPSEATSEAVNKLINKEVLAALGAGLKVLYCIGETANERGDGTFAEQAGRIKAVLQKQLQLGLHGAINGLGSNVAIGYEPIWAIGPGKTPPDAAYIDFVSSFIKAEVKKLYDSEIAVVYGGGLKEENAGDIAQVKNIDGGLVALTRFTGQVGFYSEDLKKIIDKYLQ</sequence>
<dbReference type="RefSeq" id="WP_122628668.1">
    <property type="nucleotide sequence ID" value="NZ_UPPP01000079.1"/>
</dbReference>
<dbReference type="InterPro" id="IPR013785">
    <property type="entry name" value="Aldolase_TIM"/>
</dbReference>
<dbReference type="UniPathway" id="UPA00109">
    <property type="reaction ID" value="UER00189"/>
</dbReference>
<comment type="pathway">
    <text evidence="3">Carbohydrate biosynthesis; gluconeogenesis.</text>
</comment>
<dbReference type="SUPFAM" id="SSF51351">
    <property type="entry name" value="Triosephosphate isomerase (TIM)"/>
    <property type="match status" value="1"/>
</dbReference>
<dbReference type="GO" id="GO:0006096">
    <property type="term" value="P:glycolytic process"/>
    <property type="evidence" value="ECO:0007669"/>
    <property type="project" value="UniProtKB-UniPathway"/>
</dbReference>
<reference evidence="4 5" key="1">
    <citation type="submission" date="2018-06" db="EMBL/GenBank/DDBJ databases">
        <authorList>
            <person name="Strepis N."/>
        </authorList>
    </citation>
    <scope>NUCLEOTIDE SEQUENCE [LARGE SCALE GENOMIC DNA]</scope>
    <source>
        <strain evidence="4">LUCI</strain>
    </source>
</reference>
<evidence type="ECO:0000313" key="4">
    <source>
        <dbReference type="EMBL" id="VBB07739.1"/>
    </source>
</evidence>
<organism evidence="4 5">
    <name type="scientific">Lucifera butyrica</name>
    <dbReference type="NCBI Taxonomy" id="1351585"/>
    <lineage>
        <taxon>Bacteria</taxon>
        <taxon>Bacillati</taxon>
        <taxon>Bacillota</taxon>
        <taxon>Negativicutes</taxon>
        <taxon>Veillonellales</taxon>
        <taxon>Veillonellaceae</taxon>
        <taxon>Lucifera</taxon>
    </lineage>
</organism>
<comment type="subunit">
    <text evidence="3">Homodimer.</text>
</comment>
<comment type="subcellular location">
    <subcellularLocation>
        <location evidence="3">Cytoplasm</location>
    </subcellularLocation>
</comment>
<gene>
    <name evidence="4" type="ORF">LUCI_3004</name>
</gene>
<dbReference type="GO" id="GO:0019563">
    <property type="term" value="P:glycerol catabolic process"/>
    <property type="evidence" value="ECO:0007669"/>
    <property type="project" value="TreeGrafter"/>
</dbReference>
<keyword evidence="2 3" id="KW-0413">Isomerase</keyword>
<dbReference type="EMBL" id="UPPP01000079">
    <property type="protein sequence ID" value="VBB07739.1"/>
    <property type="molecule type" value="Genomic_DNA"/>
</dbReference>
<keyword evidence="3" id="KW-0963">Cytoplasm</keyword>
<dbReference type="OrthoDB" id="9809429at2"/>
<dbReference type="PANTHER" id="PTHR21139:SF42">
    <property type="entry name" value="TRIOSEPHOSPHATE ISOMERASE"/>
    <property type="match status" value="1"/>
</dbReference>
<dbReference type="Gene3D" id="3.20.20.70">
    <property type="entry name" value="Aldolase class I"/>
    <property type="match status" value="1"/>
</dbReference>
<dbReference type="UniPathway" id="UPA00138"/>
<proteinExistence type="inferred from homology"/>
<dbReference type="Proteomes" id="UP000277811">
    <property type="component" value="Unassembled WGS sequence"/>
</dbReference>
<dbReference type="InterPro" id="IPR035990">
    <property type="entry name" value="TIM_sf"/>
</dbReference>
<dbReference type="AlphaFoldDB" id="A0A498R988"/>
<name>A0A498R988_9FIRM</name>
<evidence type="ECO:0000313" key="5">
    <source>
        <dbReference type="Proteomes" id="UP000277811"/>
    </source>
</evidence>
<dbReference type="PANTHER" id="PTHR21139">
    <property type="entry name" value="TRIOSEPHOSPHATE ISOMERASE"/>
    <property type="match status" value="1"/>
</dbReference>
<evidence type="ECO:0000256" key="1">
    <source>
        <dbReference type="ARBA" id="ARBA00007422"/>
    </source>
</evidence>
<comment type="pathway">
    <text evidence="3">Carbohydrate degradation; glycolysis; D-glyceraldehyde 3-phosphate from glycerone phosphate: step 1/1.</text>
</comment>
<comment type="catalytic activity">
    <reaction evidence="3">
        <text>D-glyceraldehyde 3-phosphate = dihydroxyacetone phosphate</text>
        <dbReference type="Rhea" id="RHEA:18585"/>
        <dbReference type="ChEBI" id="CHEBI:57642"/>
        <dbReference type="ChEBI" id="CHEBI:59776"/>
        <dbReference type="EC" id="5.3.1.1"/>
    </reaction>
</comment>
<dbReference type="GO" id="GO:0005829">
    <property type="term" value="C:cytosol"/>
    <property type="evidence" value="ECO:0007669"/>
    <property type="project" value="TreeGrafter"/>
</dbReference>
<protein>
    <recommendedName>
        <fullName evidence="3">Triosephosphate isomerase</fullName>
        <ecNumber evidence="3">5.3.1.1</ecNumber>
    </recommendedName>
</protein>
<evidence type="ECO:0000256" key="3">
    <source>
        <dbReference type="RuleBase" id="RU363013"/>
    </source>
</evidence>
<keyword evidence="3" id="KW-0324">Glycolysis</keyword>
<evidence type="ECO:0000256" key="2">
    <source>
        <dbReference type="ARBA" id="ARBA00023235"/>
    </source>
</evidence>
<dbReference type="EC" id="5.3.1.1" evidence="3"/>
<dbReference type="GO" id="GO:0006094">
    <property type="term" value="P:gluconeogenesis"/>
    <property type="evidence" value="ECO:0007669"/>
    <property type="project" value="UniProtKB-UniPathway"/>
</dbReference>
<dbReference type="CDD" id="cd00311">
    <property type="entry name" value="TIM"/>
    <property type="match status" value="1"/>
</dbReference>
<dbReference type="PROSITE" id="PS51440">
    <property type="entry name" value="TIM_2"/>
    <property type="match status" value="1"/>
</dbReference>
<dbReference type="Pfam" id="PF00121">
    <property type="entry name" value="TIM"/>
    <property type="match status" value="1"/>
</dbReference>
<dbReference type="GO" id="GO:0046166">
    <property type="term" value="P:glyceraldehyde-3-phosphate biosynthetic process"/>
    <property type="evidence" value="ECO:0007669"/>
    <property type="project" value="TreeGrafter"/>
</dbReference>
<comment type="similarity">
    <text evidence="1 3">Belongs to the triosephosphate isomerase family.</text>
</comment>
<keyword evidence="3" id="KW-0312">Gluconeogenesis</keyword>
<accession>A0A498R988</accession>
<dbReference type="InterPro" id="IPR000652">
    <property type="entry name" value="Triosephosphate_isomerase"/>
</dbReference>
<dbReference type="GO" id="GO:0004807">
    <property type="term" value="F:triose-phosphate isomerase activity"/>
    <property type="evidence" value="ECO:0007669"/>
    <property type="project" value="UniProtKB-EC"/>
</dbReference>